<dbReference type="EMBL" id="OD000896">
    <property type="protein sequence ID" value="CAD7399716.1"/>
    <property type="molecule type" value="Genomic_DNA"/>
</dbReference>
<sequence>MSTYKKAIKWNIPLVSLMWIEESKKNGKVVPEKLFPPYNMEAYESPDPFNKIKRVRRWRLSLDDDTPKKSRRRVKEVCAEGKTDLIESNAVCPLATTETMLEKVFGKDWRMNKHANSGLLALKSVTDLEELEEALTKSSSPTSDDENYTPLGIRLFRRIISSDESDKDEAATSKREAWLSKLKNKASLLNKNKMGQIHQFEVPLLVHSSCNSGEVKENPFIGNAVNLNLLNKNLLTQVVSLESNEFSKEMDTNKTGNIPRSCKKSLVMHGGGETHNSCGEKENTNKSSHYTRTKNASLANVCNSIVLENDCNRKQAFSNVSGILPLKTNSCSRISRGKNMPLRILSPSTETALGDDCNLNSSMLSVSSALDVSSTSTQRGKKRKLLPLTQSSSPTLVDLSKVTKGCSQSSDTNKTLTVMRRKRRKININKSDHKSQEMQLTPCVSSIAIIQNADQNNGSDFEKDASSLVNTNTQTLLPVNSDTRNKLAHLVKKTKYPLNTITETQSLESSKTCTLKPTKSSNPTLTVSRAQRRLKFGRKKAARATLAKQSVVSETVPRKTRQSSGNFVKGKPKHDQVLKISPTMVFTGFHKKDIETMAAVVIKLGGFELEAKVSSRTTHVVSDGPKRTLNMLRGIARGCWILTQEWIFRSLERGRWLEEEEFEIDHFSSAVKQCRLEKQCFGPAFKQVLFRRCGPIFVAHNTSPPTTDLQDLVKLCGGRVAKSTRGAAIVVGVPVRNEQVACVSENWVLDSIMWNRLKPTKDYILERRLSSY</sequence>
<reference evidence="3" key="1">
    <citation type="submission" date="2020-11" db="EMBL/GenBank/DDBJ databases">
        <authorList>
            <person name="Tran Van P."/>
        </authorList>
    </citation>
    <scope>NUCLEOTIDE SEQUENCE</scope>
</reference>
<feature type="domain" description="BRCT" evidence="2">
    <location>
        <begin position="581"/>
        <end position="664"/>
    </location>
</feature>
<dbReference type="PANTHER" id="PTHR14625:SF3">
    <property type="entry name" value="MICROCEPHALIN"/>
    <property type="match status" value="1"/>
</dbReference>
<protein>
    <recommendedName>
        <fullName evidence="2">BRCT domain-containing protein</fullName>
    </recommendedName>
</protein>
<dbReference type="InterPro" id="IPR022047">
    <property type="entry name" value="Microcephalin-like"/>
</dbReference>
<dbReference type="Gene3D" id="3.40.50.10190">
    <property type="entry name" value="BRCT domain"/>
    <property type="match status" value="3"/>
</dbReference>
<dbReference type="InterPro" id="IPR036420">
    <property type="entry name" value="BRCT_dom_sf"/>
</dbReference>
<dbReference type="SUPFAM" id="SSF52113">
    <property type="entry name" value="BRCT domain"/>
    <property type="match status" value="3"/>
</dbReference>
<proteinExistence type="predicted"/>
<dbReference type="Pfam" id="PF00533">
    <property type="entry name" value="BRCT"/>
    <property type="match status" value="1"/>
</dbReference>
<gene>
    <name evidence="3" type="ORF">TPSB3V08_LOCUS2286</name>
</gene>
<organism evidence="3">
    <name type="scientific">Timema poppense</name>
    <name type="common">Walking stick</name>
    <dbReference type="NCBI Taxonomy" id="170557"/>
    <lineage>
        <taxon>Eukaryota</taxon>
        <taxon>Metazoa</taxon>
        <taxon>Ecdysozoa</taxon>
        <taxon>Arthropoda</taxon>
        <taxon>Hexapoda</taxon>
        <taxon>Insecta</taxon>
        <taxon>Pterygota</taxon>
        <taxon>Neoptera</taxon>
        <taxon>Polyneoptera</taxon>
        <taxon>Phasmatodea</taxon>
        <taxon>Timematodea</taxon>
        <taxon>Timematoidea</taxon>
        <taxon>Timematidae</taxon>
        <taxon>Timema</taxon>
    </lineage>
</organism>
<dbReference type="PANTHER" id="PTHR14625">
    <property type="entry name" value="MICROCEPHALIN"/>
    <property type="match status" value="1"/>
</dbReference>
<feature type="domain" description="BRCT" evidence="2">
    <location>
        <begin position="685"/>
        <end position="765"/>
    </location>
</feature>
<dbReference type="GO" id="GO:0000278">
    <property type="term" value="P:mitotic cell cycle"/>
    <property type="evidence" value="ECO:0007669"/>
    <property type="project" value="TreeGrafter"/>
</dbReference>
<evidence type="ECO:0000259" key="2">
    <source>
        <dbReference type="PROSITE" id="PS50172"/>
    </source>
</evidence>
<name>A0A7R9GVU2_TIMPO</name>
<feature type="region of interest" description="Disordered" evidence="1">
    <location>
        <begin position="548"/>
        <end position="573"/>
    </location>
</feature>
<dbReference type="CDD" id="cd17751">
    <property type="entry name" value="BRCT_microcephalin_rpt3"/>
    <property type="match status" value="1"/>
</dbReference>
<dbReference type="InterPro" id="IPR001357">
    <property type="entry name" value="BRCT_dom"/>
</dbReference>
<dbReference type="CDD" id="cd17736">
    <property type="entry name" value="BRCT_microcephalin_rpt2"/>
    <property type="match status" value="1"/>
</dbReference>
<evidence type="ECO:0000256" key="1">
    <source>
        <dbReference type="SAM" id="MobiDB-lite"/>
    </source>
</evidence>
<dbReference type="AlphaFoldDB" id="A0A7R9GVU2"/>
<dbReference type="SMART" id="SM00292">
    <property type="entry name" value="BRCT"/>
    <property type="match status" value="2"/>
</dbReference>
<accession>A0A7R9GVU2</accession>
<evidence type="ECO:0000313" key="3">
    <source>
        <dbReference type="EMBL" id="CAD7399716.1"/>
    </source>
</evidence>
<dbReference type="PROSITE" id="PS50172">
    <property type="entry name" value="BRCT"/>
    <property type="match status" value="2"/>
</dbReference>